<keyword evidence="3" id="KW-1185">Reference proteome</keyword>
<proteinExistence type="predicted"/>
<protein>
    <submittedName>
        <fullName evidence="2">Uncharacterized protein</fullName>
    </submittedName>
</protein>
<name>A0AAD6J6H9_DREDA</name>
<evidence type="ECO:0000313" key="3">
    <source>
        <dbReference type="Proteomes" id="UP001221413"/>
    </source>
</evidence>
<dbReference type="EMBL" id="JAQGDS010000001">
    <property type="protein sequence ID" value="KAJ6265041.1"/>
    <property type="molecule type" value="Genomic_DNA"/>
</dbReference>
<organism evidence="2 3">
    <name type="scientific">Drechslerella dactyloides</name>
    <name type="common">Nematode-trapping fungus</name>
    <name type="synonym">Arthrobotrys dactyloides</name>
    <dbReference type="NCBI Taxonomy" id="74499"/>
    <lineage>
        <taxon>Eukaryota</taxon>
        <taxon>Fungi</taxon>
        <taxon>Dikarya</taxon>
        <taxon>Ascomycota</taxon>
        <taxon>Pezizomycotina</taxon>
        <taxon>Orbiliomycetes</taxon>
        <taxon>Orbiliales</taxon>
        <taxon>Orbiliaceae</taxon>
        <taxon>Drechslerella</taxon>
    </lineage>
</organism>
<accession>A0AAD6J6H9</accession>
<reference evidence="2" key="1">
    <citation type="submission" date="2023-01" db="EMBL/GenBank/DDBJ databases">
        <title>The chitinases involved in constricting ring structure development in the nematode-trapping fungus Drechslerella dactyloides.</title>
        <authorList>
            <person name="Wang R."/>
            <person name="Zhang L."/>
            <person name="Tang P."/>
            <person name="Li S."/>
            <person name="Liang L."/>
        </authorList>
    </citation>
    <scope>NUCLEOTIDE SEQUENCE</scope>
    <source>
        <strain evidence="2">YMF1.00031</strain>
    </source>
</reference>
<sequence>MAWLCGFQVQFRQRNSLRRGPRFLGRRFLAIVPSSAASEDRRKKQKARIPSWMDGWMDDGLKHQNAGKIPSTRELASKVRPIETPSPDTSSRQTDSASSKGSRRWPPQPCGR</sequence>
<gene>
    <name evidence="2" type="ORF">Dda_1196</name>
</gene>
<dbReference type="AlphaFoldDB" id="A0AAD6J6H9"/>
<comment type="caution">
    <text evidence="2">The sequence shown here is derived from an EMBL/GenBank/DDBJ whole genome shotgun (WGS) entry which is preliminary data.</text>
</comment>
<evidence type="ECO:0000256" key="1">
    <source>
        <dbReference type="SAM" id="MobiDB-lite"/>
    </source>
</evidence>
<feature type="compositionally biased region" description="Polar residues" evidence="1">
    <location>
        <begin position="86"/>
        <end position="100"/>
    </location>
</feature>
<evidence type="ECO:0000313" key="2">
    <source>
        <dbReference type="EMBL" id="KAJ6265041.1"/>
    </source>
</evidence>
<feature type="region of interest" description="Disordered" evidence="1">
    <location>
        <begin position="36"/>
        <end position="112"/>
    </location>
</feature>
<dbReference type="Proteomes" id="UP001221413">
    <property type="component" value="Unassembled WGS sequence"/>
</dbReference>